<feature type="domain" description="Streptomycin biosynthesis protein StrF" evidence="1">
    <location>
        <begin position="41"/>
        <end position="195"/>
    </location>
</feature>
<evidence type="ECO:0000259" key="1">
    <source>
        <dbReference type="Pfam" id="PF13712"/>
    </source>
</evidence>
<reference evidence="2" key="1">
    <citation type="submission" date="2020-05" db="EMBL/GenBank/DDBJ databases">
        <authorList>
            <person name="Chiriac C."/>
            <person name="Salcher M."/>
            <person name="Ghai R."/>
            <person name="Kavagutti S V."/>
        </authorList>
    </citation>
    <scope>NUCLEOTIDE SEQUENCE</scope>
</reference>
<dbReference type="EMBL" id="LR798360">
    <property type="protein sequence ID" value="CAB5226396.1"/>
    <property type="molecule type" value="Genomic_DNA"/>
</dbReference>
<accession>A0A6J7XBW3</accession>
<protein>
    <submittedName>
        <fullName evidence="2">Glycosyltransferase like family</fullName>
    </submittedName>
</protein>
<dbReference type="GO" id="GO:0016740">
    <property type="term" value="F:transferase activity"/>
    <property type="evidence" value="ECO:0007669"/>
    <property type="project" value="UniProtKB-KW"/>
</dbReference>
<gene>
    <name evidence="2" type="ORF">UFOVP760_172</name>
</gene>
<proteinExistence type="predicted"/>
<dbReference type="InterPro" id="IPR029044">
    <property type="entry name" value="Nucleotide-diphossugar_trans"/>
</dbReference>
<dbReference type="Gene3D" id="3.90.550.10">
    <property type="entry name" value="Spore Coat Polysaccharide Biosynthesis Protein SpsA, Chain A"/>
    <property type="match status" value="1"/>
</dbReference>
<dbReference type="InterPro" id="IPR059123">
    <property type="entry name" value="StrF_dom"/>
</dbReference>
<dbReference type="SUPFAM" id="SSF53448">
    <property type="entry name" value="Nucleotide-diphospho-sugar transferases"/>
    <property type="match status" value="1"/>
</dbReference>
<organism evidence="2">
    <name type="scientific">uncultured Caudovirales phage</name>
    <dbReference type="NCBI Taxonomy" id="2100421"/>
    <lineage>
        <taxon>Viruses</taxon>
        <taxon>Duplodnaviria</taxon>
        <taxon>Heunggongvirae</taxon>
        <taxon>Uroviricota</taxon>
        <taxon>Caudoviricetes</taxon>
        <taxon>Peduoviridae</taxon>
        <taxon>Maltschvirus</taxon>
        <taxon>Maltschvirus maltsch</taxon>
    </lineage>
</organism>
<dbReference type="Pfam" id="PF13712">
    <property type="entry name" value="Glyco_tranf_2_5"/>
    <property type="match status" value="1"/>
</dbReference>
<sequence>MITIVSCTKHSDYKQTLLYKSLAKLEKSSNRMFLDKLQFVTQNKTGLSEVYNKFLIKNYAQILFVHDDMWIDDAGFLTKLEEGHKQYDIIGLAGGLNPAIKAPALWHIMCGGFHGNNLRGFAGHYLPDGITTSITNFGPSPARVAIIDGAFMSVNVNKIKEVNWMFNENYTFHHYDISSCIDANKKKLKIGVVPILSYHNSPGLRDINDKTFVANQTKFLQEYASY</sequence>
<evidence type="ECO:0000313" key="2">
    <source>
        <dbReference type="EMBL" id="CAB5226396.1"/>
    </source>
</evidence>
<name>A0A6J7XBW3_9CAUD</name>
<keyword evidence="2" id="KW-0808">Transferase</keyword>